<feature type="domain" description="Transposase IS110-like N-terminal" evidence="1">
    <location>
        <begin position="5"/>
        <end position="164"/>
    </location>
</feature>
<dbReference type="InterPro" id="IPR047650">
    <property type="entry name" value="Transpos_IS110"/>
</dbReference>
<gene>
    <name evidence="3" type="ORF">SDC9_68420</name>
</gene>
<dbReference type="EMBL" id="VSSQ01003707">
    <property type="protein sequence ID" value="MPM21970.1"/>
    <property type="molecule type" value="Genomic_DNA"/>
</dbReference>
<dbReference type="InterPro" id="IPR002525">
    <property type="entry name" value="Transp_IS110-like_N"/>
</dbReference>
<evidence type="ECO:0000259" key="2">
    <source>
        <dbReference type="Pfam" id="PF02371"/>
    </source>
</evidence>
<dbReference type="GO" id="GO:0003677">
    <property type="term" value="F:DNA binding"/>
    <property type="evidence" value="ECO:0007669"/>
    <property type="project" value="InterPro"/>
</dbReference>
<dbReference type="NCBIfam" id="NF033542">
    <property type="entry name" value="transpos_IS110"/>
    <property type="match status" value="1"/>
</dbReference>
<evidence type="ECO:0000313" key="3">
    <source>
        <dbReference type="EMBL" id="MPM21970.1"/>
    </source>
</evidence>
<reference evidence="3" key="1">
    <citation type="submission" date="2019-08" db="EMBL/GenBank/DDBJ databases">
        <authorList>
            <person name="Kucharzyk K."/>
            <person name="Murdoch R.W."/>
            <person name="Higgins S."/>
            <person name="Loffler F."/>
        </authorList>
    </citation>
    <scope>NUCLEOTIDE SEQUENCE</scope>
</reference>
<comment type="caution">
    <text evidence="3">The sequence shown here is derived from an EMBL/GenBank/DDBJ whole genome shotgun (WGS) entry which is preliminary data.</text>
</comment>
<dbReference type="PANTHER" id="PTHR33055:SF13">
    <property type="entry name" value="TRANSPOSASE"/>
    <property type="match status" value="1"/>
</dbReference>
<dbReference type="GO" id="GO:0004803">
    <property type="term" value="F:transposase activity"/>
    <property type="evidence" value="ECO:0007669"/>
    <property type="project" value="InterPro"/>
</dbReference>
<dbReference type="Pfam" id="PF01548">
    <property type="entry name" value="DEDD_Tnp_IS110"/>
    <property type="match status" value="1"/>
</dbReference>
<dbReference type="InterPro" id="IPR003346">
    <property type="entry name" value="Transposase_20"/>
</dbReference>
<accession>A0A644Y0D8</accession>
<dbReference type="AlphaFoldDB" id="A0A644Y0D8"/>
<name>A0A644Y0D8_9ZZZZ</name>
<dbReference type="PANTHER" id="PTHR33055">
    <property type="entry name" value="TRANSPOSASE FOR INSERTION SEQUENCE ELEMENT IS1111A"/>
    <property type="match status" value="1"/>
</dbReference>
<proteinExistence type="predicted"/>
<dbReference type="Pfam" id="PF02371">
    <property type="entry name" value="Transposase_20"/>
    <property type="match status" value="1"/>
</dbReference>
<evidence type="ECO:0000259" key="1">
    <source>
        <dbReference type="Pfam" id="PF01548"/>
    </source>
</evidence>
<protein>
    <submittedName>
        <fullName evidence="3">IS110 family transposase ISDha12</fullName>
    </submittedName>
</protein>
<sequence>MSLFVGIDVSSKDFKVKVMNDRGDEAAKRFQASNDRLGVESLALYLVNACKNNAENRLVVGMEATSVYSWHIQMFLAEEPSLAPFSPQVYSFNPKIVEKFKESYLDLPKNDWIDAWVIADRLRFGRLPENCQVDFRFLPLQRLTRFRCHLVETITREKNYFLTNLFLKFSTLAQGDVFSNTFGATSESLILEFFSPEEVAARPLDELIDFLVDKGKSKFKDPEGTAAEIKEAARKAHRLRGNLLQPVNLILATSFETIRTLQLQLKKIDKAIEAELEHFPNTLSSIPGIGPVFTAGIIAEIADIRRFPNEAALAKYAGLTWKTHQSGNFTADDTPLSRSGNRYLRTYFVQAANLVRLHEPEYKAFYSRKFKESKTHHHRRALVLTARKLVRMVDALLRTNQIYQPKGNWG</sequence>
<organism evidence="3">
    <name type="scientific">bioreactor metagenome</name>
    <dbReference type="NCBI Taxonomy" id="1076179"/>
    <lineage>
        <taxon>unclassified sequences</taxon>
        <taxon>metagenomes</taxon>
        <taxon>ecological metagenomes</taxon>
    </lineage>
</organism>
<feature type="domain" description="Transposase IS116/IS110/IS902 C-terminal" evidence="2">
    <location>
        <begin position="282"/>
        <end position="366"/>
    </location>
</feature>
<dbReference type="GO" id="GO:0006313">
    <property type="term" value="P:DNA transposition"/>
    <property type="evidence" value="ECO:0007669"/>
    <property type="project" value="InterPro"/>
</dbReference>